<dbReference type="InterPro" id="IPR050498">
    <property type="entry name" value="Ycf3"/>
</dbReference>
<reference evidence="5" key="1">
    <citation type="journal article" date="2023" name="Commun. Biol.">
        <title>Genome analysis of Parmales, the sister group of diatoms, reveals the evolutionary specialization of diatoms from phago-mixotrophs to photoautotrophs.</title>
        <authorList>
            <person name="Ban H."/>
            <person name="Sato S."/>
            <person name="Yoshikawa S."/>
            <person name="Yamada K."/>
            <person name="Nakamura Y."/>
            <person name="Ichinomiya M."/>
            <person name="Sato N."/>
            <person name="Blanc-Mathieu R."/>
            <person name="Endo H."/>
            <person name="Kuwata A."/>
            <person name="Ogata H."/>
        </authorList>
    </citation>
    <scope>NUCLEOTIDE SEQUENCE [LARGE SCALE GENOMIC DNA]</scope>
    <source>
        <strain evidence="5">NIES 3700</strain>
    </source>
</reference>
<gene>
    <name evidence="4" type="ORF">TrLO_g2549</name>
</gene>
<name>A0A9W6Z9A9_9STRA</name>
<dbReference type="PANTHER" id="PTHR44858:SF1">
    <property type="entry name" value="UDP-N-ACETYLGLUCOSAMINE--PEPTIDE N-ACETYLGLUCOSAMINYLTRANSFERASE SPINDLY-RELATED"/>
    <property type="match status" value="1"/>
</dbReference>
<evidence type="ECO:0000313" key="5">
    <source>
        <dbReference type="Proteomes" id="UP001165122"/>
    </source>
</evidence>
<dbReference type="SUPFAM" id="SSF48452">
    <property type="entry name" value="TPR-like"/>
    <property type="match status" value="1"/>
</dbReference>
<organism evidence="4 5">
    <name type="scientific">Triparma laevis f. longispina</name>
    <dbReference type="NCBI Taxonomy" id="1714387"/>
    <lineage>
        <taxon>Eukaryota</taxon>
        <taxon>Sar</taxon>
        <taxon>Stramenopiles</taxon>
        <taxon>Ochrophyta</taxon>
        <taxon>Bolidophyceae</taxon>
        <taxon>Parmales</taxon>
        <taxon>Triparmaceae</taxon>
        <taxon>Triparma</taxon>
    </lineage>
</organism>
<keyword evidence="5" id="KW-1185">Reference proteome</keyword>
<evidence type="ECO:0008006" key="6">
    <source>
        <dbReference type="Google" id="ProtNLM"/>
    </source>
</evidence>
<dbReference type="PANTHER" id="PTHR44858">
    <property type="entry name" value="TETRATRICOPEPTIDE REPEAT PROTEIN 6"/>
    <property type="match status" value="1"/>
</dbReference>
<feature type="repeat" description="TPR" evidence="3">
    <location>
        <begin position="96"/>
        <end position="129"/>
    </location>
</feature>
<evidence type="ECO:0000256" key="3">
    <source>
        <dbReference type="PROSITE-ProRule" id="PRU00339"/>
    </source>
</evidence>
<dbReference type="Gene3D" id="1.25.40.10">
    <property type="entry name" value="Tetratricopeptide repeat domain"/>
    <property type="match status" value="1"/>
</dbReference>
<proteinExistence type="predicted"/>
<dbReference type="Pfam" id="PF13432">
    <property type="entry name" value="TPR_16"/>
    <property type="match status" value="1"/>
</dbReference>
<keyword evidence="2 3" id="KW-0802">TPR repeat</keyword>
<dbReference type="Proteomes" id="UP001165122">
    <property type="component" value="Unassembled WGS sequence"/>
</dbReference>
<comment type="caution">
    <text evidence="4">The sequence shown here is derived from an EMBL/GenBank/DDBJ whole genome shotgun (WGS) entry which is preliminary data.</text>
</comment>
<accession>A0A9W6Z9A9</accession>
<evidence type="ECO:0000256" key="2">
    <source>
        <dbReference type="ARBA" id="ARBA00022803"/>
    </source>
</evidence>
<dbReference type="AlphaFoldDB" id="A0A9W6Z9A9"/>
<evidence type="ECO:0000313" key="4">
    <source>
        <dbReference type="EMBL" id="GMH46943.1"/>
    </source>
</evidence>
<protein>
    <recommendedName>
        <fullName evidence="6">Tetratricopeptide repeat protein</fullName>
    </recommendedName>
</protein>
<dbReference type="InterPro" id="IPR019734">
    <property type="entry name" value="TPR_rpt"/>
</dbReference>
<dbReference type="InterPro" id="IPR013105">
    <property type="entry name" value="TPR_2"/>
</dbReference>
<evidence type="ECO:0000256" key="1">
    <source>
        <dbReference type="ARBA" id="ARBA00022737"/>
    </source>
</evidence>
<dbReference type="InterPro" id="IPR011990">
    <property type="entry name" value="TPR-like_helical_dom_sf"/>
</dbReference>
<dbReference type="PROSITE" id="PS50005">
    <property type="entry name" value="TPR"/>
    <property type="match status" value="2"/>
</dbReference>
<dbReference type="EMBL" id="BRXW01000351">
    <property type="protein sequence ID" value="GMH46943.1"/>
    <property type="molecule type" value="Genomic_DNA"/>
</dbReference>
<dbReference type="Pfam" id="PF07719">
    <property type="entry name" value="TPR_2"/>
    <property type="match status" value="1"/>
</dbReference>
<dbReference type="SMART" id="SM00028">
    <property type="entry name" value="TPR"/>
    <property type="match status" value="4"/>
</dbReference>
<sequence>MSSANSRLLAKHPTMSDLEHYNPLNDPSLPPFSKNLTWKDIAKRVEAREYWKTKMKTNPGNSRYHHNLAPLHGEVGNTRDEIRHHRMAVEYNPNSSNARNDYGLALYRQGRYDQAEIQLLEAININKENVVAMNNLAAVYCKKGKFSKAQKECERVITLDPNNAMAHRNIAKIFDTLGNTRDAVKHNRIAIQLGPGIQGVTQHADTMTYRNLARQLVARGQTVSGHANAHYDAYRALAYKVNVLPNSQKTKELLIKTKTKF</sequence>
<feature type="repeat" description="TPR" evidence="3">
    <location>
        <begin position="130"/>
        <end position="163"/>
    </location>
</feature>
<keyword evidence="1" id="KW-0677">Repeat</keyword>
<dbReference type="OrthoDB" id="1926212at2759"/>